<keyword evidence="5" id="KW-1185">Reference proteome</keyword>
<dbReference type="EMBL" id="CP149822">
    <property type="protein sequence ID" value="WZN40782.1"/>
    <property type="molecule type" value="Genomic_DNA"/>
</dbReference>
<evidence type="ECO:0000259" key="3">
    <source>
        <dbReference type="Pfam" id="PF03065"/>
    </source>
</evidence>
<dbReference type="SUPFAM" id="SSF88713">
    <property type="entry name" value="Glycoside hydrolase/deacetylase"/>
    <property type="match status" value="1"/>
</dbReference>
<proteinExistence type="inferred from homology"/>
<accession>A0ABZ2YN21</accession>
<dbReference type="InterPro" id="IPR052046">
    <property type="entry name" value="GH57_Enzymes"/>
</dbReference>
<keyword evidence="2" id="KW-0119">Carbohydrate metabolism</keyword>
<dbReference type="PANTHER" id="PTHR36306">
    <property type="entry name" value="ALPHA-AMYLASE-RELATED-RELATED"/>
    <property type="match status" value="1"/>
</dbReference>
<name>A0ABZ2YN21_9BACT</name>
<evidence type="ECO:0000313" key="4">
    <source>
        <dbReference type="EMBL" id="WZN40782.1"/>
    </source>
</evidence>
<dbReference type="Gene3D" id="3.20.110.20">
    <property type="match status" value="1"/>
</dbReference>
<dbReference type="RefSeq" id="WP_341835647.1">
    <property type="nucleotide sequence ID" value="NZ_CP149822.1"/>
</dbReference>
<evidence type="ECO:0000256" key="1">
    <source>
        <dbReference type="ARBA" id="ARBA00006821"/>
    </source>
</evidence>
<dbReference type="InterPro" id="IPR004300">
    <property type="entry name" value="Glyco_hydro_57_N"/>
</dbReference>
<evidence type="ECO:0000256" key="2">
    <source>
        <dbReference type="ARBA" id="ARBA00023277"/>
    </source>
</evidence>
<protein>
    <recommendedName>
        <fullName evidence="3">Glycoside hydrolase family 57 N-terminal domain-containing protein</fullName>
    </recommendedName>
</protein>
<sequence>MKNVCLVLQLHQPSRLRHFPFTRIGGGGPYFDDRVNAGILEKVAKNCYLPINRLLMKLIRKSAGAFRIAVSVSGTALDQFEHTMPVLTKSFRELQDTGCVEFLSETFAHTVPCRHPGPGFRKQILAHSATIERLFGIRPRIFRHHGTGILEAMADVLPGLGFTGMILNEIPSSIPAWTACNLFHSPTRPAFKLMVNHRHLADDIAIRFSDRQWPDWPLTAQKFASRLLSGENAGPLVNVCIDYETFGERHHQNSGIFHFLETLPAAVLRSGEIQFATPSEAMILQTGINSLPFPPIPTPPVTGPYLRNDLQQDAYHCLEDIETKMAVCSNEALQRDWLHLQSSDHFLYMGVAGPDASYGCFSPYKDPFDAYVNYMNVLTDFSQRVEAWLKTNKSNIYGQHTAAAGFHI</sequence>
<evidence type="ECO:0000313" key="5">
    <source>
        <dbReference type="Proteomes" id="UP001485459"/>
    </source>
</evidence>
<organism evidence="4 5">
    <name type="scientific">Chitinophaga pollutisoli</name>
    <dbReference type="NCBI Taxonomy" id="3133966"/>
    <lineage>
        <taxon>Bacteria</taxon>
        <taxon>Pseudomonadati</taxon>
        <taxon>Bacteroidota</taxon>
        <taxon>Chitinophagia</taxon>
        <taxon>Chitinophagales</taxon>
        <taxon>Chitinophagaceae</taxon>
        <taxon>Chitinophaga</taxon>
    </lineage>
</organism>
<dbReference type="Proteomes" id="UP001485459">
    <property type="component" value="Chromosome"/>
</dbReference>
<dbReference type="PANTHER" id="PTHR36306:SF1">
    <property type="entry name" value="ALPHA-AMYLASE-RELATED"/>
    <property type="match status" value="1"/>
</dbReference>
<feature type="domain" description="Glycoside hydrolase family 57 N-terminal" evidence="3">
    <location>
        <begin position="6"/>
        <end position="282"/>
    </location>
</feature>
<comment type="similarity">
    <text evidence="1">Belongs to the glycosyl hydrolase 57 family.</text>
</comment>
<reference evidence="5" key="1">
    <citation type="submission" date="2024-03" db="EMBL/GenBank/DDBJ databases">
        <title>Chitinophaga horti sp. nov., isolated from garden soil.</title>
        <authorList>
            <person name="Lee D.S."/>
            <person name="Han D.M."/>
            <person name="Baek J.H."/>
            <person name="Choi D.G."/>
            <person name="Jeon J.H."/>
            <person name="Jeon C.O."/>
        </authorList>
    </citation>
    <scope>NUCLEOTIDE SEQUENCE [LARGE SCALE GENOMIC DNA]</scope>
    <source>
        <strain evidence="5">GPA1</strain>
    </source>
</reference>
<dbReference type="Pfam" id="PF03065">
    <property type="entry name" value="Glyco_hydro_57"/>
    <property type="match status" value="1"/>
</dbReference>
<dbReference type="InterPro" id="IPR011330">
    <property type="entry name" value="Glyco_hydro/deAcase_b/a-brl"/>
</dbReference>
<gene>
    <name evidence="4" type="ORF">WJU16_22740</name>
</gene>